<dbReference type="EMBL" id="JPRH01000006">
    <property type="protein sequence ID" value="KFF11634.1"/>
    <property type="molecule type" value="Genomic_DNA"/>
</dbReference>
<comment type="caution">
    <text evidence="8">The sequence shown here is derived from an EMBL/GenBank/DDBJ whole genome shotgun (WGS) entry which is preliminary data.</text>
</comment>
<name>A0A086A4M0_9FLAO</name>
<dbReference type="NCBIfam" id="TIGR03954">
    <property type="entry name" value="integ_memb_HG"/>
    <property type="match status" value="1"/>
</dbReference>
<evidence type="ECO:0000256" key="3">
    <source>
        <dbReference type="ARBA" id="ARBA00022692"/>
    </source>
</evidence>
<dbReference type="AlphaFoldDB" id="A0A086A4M0"/>
<dbReference type="Pfam" id="PF12823">
    <property type="entry name" value="DUF3817"/>
    <property type="match status" value="1"/>
</dbReference>
<dbReference type="RefSeq" id="WP_034712927.1">
    <property type="nucleotide sequence ID" value="NZ_JAODPJ010000007.1"/>
</dbReference>
<evidence type="ECO:0000256" key="5">
    <source>
        <dbReference type="ARBA" id="ARBA00023136"/>
    </source>
</evidence>
<evidence type="ECO:0000256" key="1">
    <source>
        <dbReference type="ARBA" id="ARBA00004651"/>
    </source>
</evidence>
<keyword evidence="2" id="KW-1003">Cell membrane</keyword>
<evidence type="ECO:0000313" key="8">
    <source>
        <dbReference type="EMBL" id="KFF11634.1"/>
    </source>
</evidence>
<dbReference type="eggNOG" id="ENOG5032QVX">
    <property type="taxonomic scope" value="Bacteria"/>
</dbReference>
<reference evidence="8 9" key="1">
    <citation type="submission" date="2014-07" db="EMBL/GenBank/DDBJ databases">
        <title>Genome of Chryseobacterium soli DSM 19298.</title>
        <authorList>
            <person name="Stropko S.J."/>
            <person name="Pipes S.E."/>
            <person name="Newman J."/>
        </authorList>
    </citation>
    <scope>NUCLEOTIDE SEQUENCE [LARGE SCALE GENOMIC DNA]</scope>
    <source>
        <strain evidence="8 9">DSM 19298</strain>
    </source>
</reference>
<gene>
    <name evidence="8" type="ORF">IW15_15620</name>
</gene>
<evidence type="ECO:0000256" key="6">
    <source>
        <dbReference type="SAM" id="Phobius"/>
    </source>
</evidence>
<organism evidence="8 9">
    <name type="scientific">Chryseobacterium soli</name>
    <dbReference type="NCBI Taxonomy" id="445961"/>
    <lineage>
        <taxon>Bacteria</taxon>
        <taxon>Pseudomonadati</taxon>
        <taxon>Bacteroidota</taxon>
        <taxon>Flavobacteriia</taxon>
        <taxon>Flavobacteriales</taxon>
        <taxon>Weeksellaceae</taxon>
        <taxon>Chryseobacterium group</taxon>
        <taxon>Chryseobacterium</taxon>
    </lineage>
</organism>
<dbReference type="OrthoDB" id="1272288at2"/>
<proteinExistence type="predicted"/>
<accession>A0A086A4M0</accession>
<keyword evidence="4 6" id="KW-1133">Transmembrane helix</keyword>
<comment type="subcellular location">
    <subcellularLocation>
        <location evidence="1">Cell membrane</location>
        <topology evidence="1">Multi-pass membrane protein</topology>
    </subcellularLocation>
</comment>
<dbReference type="Proteomes" id="UP000028705">
    <property type="component" value="Unassembled WGS sequence"/>
</dbReference>
<dbReference type="InterPro" id="IPR023845">
    <property type="entry name" value="DUF3817_TM"/>
</dbReference>
<keyword evidence="9" id="KW-1185">Reference proteome</keyword>
<evidence type="ECO:0000256" key="2">
    <source>
        <dbReference type="ARBA" id="ARBA00022475"/>
    </source>
</evidence>
<evidence type="ECO:0000313" key="9">
    <source>
        <dbReference type="Proteomes" id="UP000028705"/>
    </source>
</evidence>
<sequence length="113" mass="13481">MNFIEKFFSKYSQEKIIKWFKQICIAEAVSCFLLYGVAMIWKRYDDEGLLPTIFIIVIGNIHGIFFSLYLLLCLPVRKIFNWDDEDFVFALLSAFFPFATIWVDKKLARFDRE</sequence>
<evidence type="ECO:0000259" key="7">
    <source>
        <dbReference type="Pfam" id="PF12823"/>
    </source>
</evidence>
<protein>
    <submittedName>
        <fullName evidence="8">Membrane protein</fullName>
    </submittedName>
</protein>
<keyword evidence="3 6" id="KW-0812">Transmembrane</keyword>
<feature type="transmembrane region" description="Helical" evidence="6">
    <location>
        <begin position="53"/>
        <end position="74"/>
    </location>
</feature>
<feature type="transmembrane region" description="Helical" evidence="6">
    <location>
        <begin position="20"/>
        <end position="41"/>
    </location>
</feature>
<feature type="transmembrane region" description="Helical" evidence="6">
    <location>
        <begin position="86"/>
        <end position="103"/>
    </location>
</feature>
<feature type="domain" description="DUF3817" evidence="7">
    <location>
        <begin position="17"/>
        <end position="109"/>
    </location>
</feature>
<keyword evidence="5 6" id="KW-0472">Membrane</keyword>
<dbReference type="STRING" id="445961.IW15_15620"/>
<dbReference type="GO" id="GO:0005886">
    <property type="term" value="C:plasma membrane"/>
    <property type="evidence" value="ECO:0007669"/>
    <property type="project" value="UniProtKB-SubCell"/>
</dbReference>
<evidence type="ECO:0000256" key="4">
    <source>
        <dbReference type="ARBA" id="ARBA00022989"/>
    </source>
</evidence>